<dbReference type="RefSeq" id="XP_030999065.1">
    <property type="nucleotide sequence ID" value="XM_031134996.1"/>
</dbReference>
<keyword evidence="2" id="KW-0812">Transmembrane</keyword>
<comment type="caution">
    <text evidence="3">The sequence shown here is derived from an EMBL/GenBank/DDBJ whole genome shotgun (WGS) entry which is preliminary data.</text>
</comment>
<evidence type="ECO:0000313" key="4">
    <source>
        <dbReference type="Proteomes" id="UP000319257"/>
    </source>
</evidence>
<feature type="transmembrane region" description="Helical" evidence="2">
    <location>
        <begin position="187"/>
        <end position="208"/>
    </location>
</feature>
<dbReference type="OrthoDB" id="5420247at2759"/>
<keyword evidence="4" id="KW-1185">Reference proteome</keyword>
<protein>
    <submittedName>
        <fullName evidence="3">Uncharacterized protein</fullName>
    </submittedName>
</protein>
<dbReference type="PANTHER" id="PTHR42029:SF3">
    <property type="entry name" value="AN04G07800"/>
    <property type="match status" value="1"/>
</dbReference>
<sequence>MAGFQIAPAAKPTDPEKITLEAWSQGFMVGALIVMAVITLVNLRKGVLLHKLILIELALAVPNGFFMFPNPPVWGWFLSSTVVPLIASWSLHNVIAWIKNKPFLGQTSSRVYIGTVILAQPYWILEIYANFAYFNNVGNTQLFIKTRPFEALCRDPWWIFTTMNLFYNIRYRYELRVVDIVRVCPRFGVLLFCMTLSVVFIVIDLLSVTPVIPIGVINPFWKFSMVFKCLSDTIILDDFKTALDKLSRHRRSQILPFDAFANTQWLSDGRAPGYDEKKICPTRSHSGHASVQQIETVGDGRRPTISFPPPTFSSGLCTRAAPQHGDPEMESDSGAGDHESEKLQTTVCAQSEGPARAHRQHKKDGGGHGPGLDRLLRGDPRHRGDHGRIPPGGHVRAGLGQGRRLPLRPDPALLRRPGPRLALRRRLLPRPERRGRAAAGVGVQHVQGLVLRHPGQEEEEEQEQGGRDGGRLPRARAGGGRGSGGVASGAGGGCCARAAGEDVVRVGGDSGEVREKPTHAVHGVVAGGHLVICRQTWD</sequence>
<name>A0A507BF23_9PEZI</name>
<evidence type="ECO:0000313" key="3">
    <source>
        <dbReference type="EMBL" id="TPX17354.1"/>
    </source>
</evidence>
<evidence type="ECO:0000256" key="2">
    <source>
        <dbReference type="SAM" id="Phobius"/>
    </source>
</evidence>
<dbReference type="Proteomes" id="UP000319257">
    <property type="component" value="Unassembled WGS sequence"/>
</dbReference>
<feature type="compositionally biased region" description="Gly residues" evidence="1">
    <location>
        <begin position="477"/>
        <end position="488"/>
    </location>
</feature>
<reference evidence="3 4" key="1">
    <citation type="submission" date="2019-06" db="EMBL/GenBank/DDBJ databases">
        <title>Draft genome sequence of the filamentous fungus Phialemoniopsis curvata isolated from diesel fuel.</title>
        <authorList>
            <person name="Varaljay V.A."/>
            <person name="Lyon W.J."/>
            <person name="Crouch A.L."/>
            <person name="Drake C.E."/>
            <person name="Hollomon J.M."/>
            <person name="Nadeau L.J."/>
            <person name="Nunn H.S."/>
            <person name="Stevenson B.S."/>
            <person name="Bojanowski C.L."/>
            <person name="Crookes-Goodson W.J."/>
        </authorList>
    </citation>
    <scope>NUCLEOTIDE SEQUENCE [LARGE SCALE GENOMIC DNA]</scope>
    <source>
        <strain evidence="3 4">D216</strain>
    </source>
</reference>
<feature type="region of interest" description="Disordered" evidence="1">
    <location>
        <begin position="280"/>
        <end position="418"/>
    </location>
</feature>
<gene>
    <name evidence="3" type="ORF">E0L32_012183</name>
</gene>
<feature type="compositionally biased region" description="Polar residues" evidence="1">
    <location>
        <begin position="283"/>
        <end position="295"/>
    </location>
</feature>
<accession>A0A507BF23</accession>
<feature type="compositionally biased region" description="Basic and acidic residues" evidence="1">
    <location>
        <begin position="374"/>
        <end position="388"/>
    </location>
</feature>
<feature type="transmembrane region" description="Helical" evidence="2">
    <location>
        <begin position="22"/>
        <end position="41"/>
    </location>
</feature>
<dbReference type="STRING" id="1093900.A0A507BF23"/>
<dbReference type="InParanoid" id="A0A507BF23"/>
<organism evidence="3 4">
    <name type="scientific">Thyridium curvatum</name>
    <dbReference type="NCBI Taxonomy" id="1093900"/>
    <lineage>
        <taxon>Eukaryota</taxon>
        <taxon>Fungi</taxon>
        <taxon>Dikarya</taxon>
        <taxon>Ascomycota</taxon>
        <taxon>Pezizomycotina</taxon>
        <taxon>Sordariomycetes</taxon>
        <taxon>Sordariomycetidae</taxon>
        <taxon>Thyridiales</taxon>
        <taxon>Thyridiaceae</taxon>
        <taxon>Thyridium</taxon>
    </lineage>
</organism>
<dbReference type="AlphaFoldDB" id="A0A507BF23"/>
<keyword evidence="2" id="KW-1133">Transmembrane helix</keyword>
<dbReference type="GeneID" id="41979630"/>
<evidence type="ECO:0000256" key="1">
    <source>
        <dbReference type="SAM" id="MobiDB-lite"/>
    </source>
</evidence>
<dbReference type="PANTHER" id="PTHR42029">
    <property type="entry name" value="AN04G07800"/>
    <property type="match status" value="1"/>
</dbReference>
<dbReference type="EMBL" id="SKBQ01000142">
    <property type="protein sequence ID" value="TPX17354.1"/>
    <property type="molecule type" value="Genomic_DNA"/>
</dbReference>
<keyword evidence="2" id="KW-0472">Membrane</keyword>
<feature type="region of interest" description="Disordered" evidence="1">
    <location>
        <begin position="451"/>
        <end position="488"/>
    </location>
</feature>
<feature type="transmembrane region" description="Helical" evidence="2">
    <location>
        <begin position="74"/>
        <end position="98"/>
    </location>
</feature>
<feature type="transmembrane region" description="Helical" evidence="2">
    <location>
        <begin position="48"/>
        <end position="68"/>
    </location>
</feature>
<proteinExistence type="predicted"/>